<dbReference type="PANTHER" id="PTHR12526">
    <property type="entry name" value="GLYCOSYLTRANSFERASE"/>
    <property type="match status" value="1"/>
</dbReference>
<feature type="transmembrane region" description="Helical" evidence="1">
    <location>
        <begin position="25"/>
        <end position="44"/>
    </location>
</feature>
<dbReference type="CDD" id="cd03801">
    <property type="entry name" value="GT4_PimA-like"/>
    <property type="match status" value="1"/>
</dbReference>
<dbReference type="InterPro" id="IPR001296">
    <property type="entry name" value="Glyco_trans_1"/>
</dbReference>
<dbReference type="AlphaFoldDB" id="A0A0R1WQW8"/>
<evidence type="ECO:0000313" key="4">
    <source>
        <dbReference type="Proteomes" id="UP000051054"/>
    </source>
</evidence>
<gene>
    <name evidence="3" type="ORF">FC40_GL000367</name>
</gene>
<dbReference type="eggNOG" id="COG0438">
    <property type="taxonomic scope" value="Bacteria"/>
</dbReference>
<proteinExistence type="predicted"/>
<accession>A0A0R1WQW8</accession>
<keyword evidence="1" id="KW-1133">Transmembrane helix</keyword>
<dbReference type="Pfam" id="PF00534">
    <property type="entry name" value="Glycos_transf_1"/>
    <property type="match status" value="1"/>
</dbReference>
<dbReference type="Gene3D" id="3.40.50.2000">
    <property type="entry name" value="Glycogen Phosphorylase B"/>
    <property type="match status" value="1"/>
</dbReference>
<protein>
    <submittedName>
        <fullName evidence="3">Glycosyltransferase, group 1 family protein</fullName>
    </submittedName>
</protein>
<dbReference type="STRING" id="1423755.FC40_GL000367"/>
<dbReference type="PANTHER" id="PTHR12526:SF637">
    <property type="entry name" value="GLYCOSYLTRANSFERASE EPSF-RELATED"/>
    <property type="match status" value="1"/>
</dbReference>
<feature type="domain" description="Glycosyl transferase family 1" evidence="2">
    <location>
        <begin position="107"/>
        <end position="265"/>
    </location>
</feature>
<dbReference type="Proteomes" id="UP000051054">
    <property type="component" value="Unassembled WGS sequence"/>
</dbReference>
<evidence type="ECO:0000313" key="3">
    <source>
        <dbReference type="EMBL" id="KRM20127.1"/>
    </source>
</evidence>
<organism evidence="3 4">
    <name type="scientific">Ligilactobacillus hayakitensis DSM 18933 = JCM 14209</name>
    <dbReference type="NCBI Taxonomy" id="1423755"/>
    <lineage>
        <taxon>Bacteria</taxon>
        <taxon>Bacillati</taxon>
        <taxon>Bacillota</taxon>
        <taxon>Bacilli</taxon>
        <taxon>Lactobacillales</taxon>
        <taxon>Lactobacillaceae</taxon>
        <taxon>Ligilactobacillus</taxon>
    </lineage>
</organism>
<name>A0A0R1WQW8_9LACO</name>
<evidence type="ECO:0000256" key="1">
    <source>
        <dbReference type="SAM" id="Phobius"/>
    </source>
</evidence>
<dbReference type="GO" id="GO:0016757">
    <property type="term" value="F:glycosyltransferase activity"/>
    <property type="evidence" value="ECO:0007669"/>
    <property type="project" value="InterPro"/>
</dbReference>
<dbReference type="EMBL" id="AZGD01000013">
    <property type="protein sequence ID" value="KRM20127.1"/>
    <property type="molecule type" value="Genomic_DNA"/>
</dbReference>
<sequence length="290" mass="32380">MDDFDVIFVPGQVDIVANLKTNKPIIYYTDGVVSLMIGYYWFGFSNRAIKEAKKVESLATNNASVNIFASDWARNAAVRDYSLNEDKTFVMPFGANISSNELENIGNKKNNSNKLNVVFSGVDWKRKGGQIAVDAIKAIRKKGYDVELTICGIKDLDNKIQNLPFVNYLGFLDKEKENQYRKYINTWKEVDLLILPTRAERAGIVFNEASGFGVPTLTTDTGGISNYVKNGVNGYRLPLSATGQEFADKLEEIIQNDELPSLSANAKKVYEESNSWDAWGKSIDVLLANL</sequence>
<keyword evidence="4" id="KW-1185">Reference proteome</keyword>
<keyword evidence="1" id="KW-0812">Transmembrane</keyword>
<dbReference type="SUPFAM" id="SSF53756">
    <property type="entry name" value="UDP-Glycosyltransferase/glycogen phosphorylase"/>
    <property type="match status" value="1"/>
</dbReference>
<keyword evidence="1" id="KW-0472">Membrane</keyword>
<comment type="caution">
    <text evidence="3">The sequence shown here is derived from an EMBL/GenBank/DDBJ whole genome shotgun (WGS) entry which is preliminary data.</text>
</comment>
<keyword evidence="3" id="KW-0808">Transferase</keyword>
<evidence type="ECO:0000259" key="2">
    <source>
        <dbReference type="Pfam" id="PF00534"/>
    </source>
</evidence>
<reference evidence="3 4" key="1">
    <citation type="journal article" date="2015" name="Genome Announc.">
        <title>Expanding the biotechnology potential of lactobacilli through comparative genomics of 213 strains and associated genera.</title>
        <authorList>
            <person name="Sun Z."/>
            <person name="Harris H.M."/>
            <person name="McCann A."/>
            <person name="Guo C."/>
            <person name="Argimon S."/>
            <person name="Zhang W."/>
            <person name="Yang X."/>
            <person name="Jeffery I.B."/>
            <person name="Cooney J.C."/>
            <person name="Kagawa T.F."/>
            <person name="Liu W."/>
            <person name="Song Y."/>
            <person name="Salvetti E."/>
            <person name="Wrobel A."/>
            <person name="Rasinkangas P."/>
            <person name="Parkhill J."/>
            <person name="Rea M.C."/>
            <person name="O'Sullivan O."/>
            <person name="Ritari J."/>
            <person name="Douillard F.P."/>
            <person name="Paul Ross R."/>
            <person name="Yang R."/>
            <person name="Briner A.E."/>
            <person name="Felis G.E."/>
            <person name="de Vos W.M."/>
            <person name="Barrangou R."/>
            <person name="Klaenhammer T.R."/>
            <person name="Caufield P.W."/>
            <person name="Cui Y."/>
            <person name="Zhang H."/>
            <person name="O'Toole P.W."/>
        </authorList>
    </citation>
    <scope>NUCLEOTIDE SEQUENCE [LARGE SCALE GENOMIC DNA]</scope>
    <source>
        <strain evidence="3 4">DSM 18933</strain>
    </source>
</reference>
<dbReference type="PATRIC" id="fig|1423755.3.peg.408"/>